<dbReference type="InterPro" id="IPR010982">
    <property type="entry name" value="Lambda_DNA-bd_dom_sf"/>
</dbReference>
<dbReference type="NCBIfam" id="TIGR02607">
    <property type="entry name" value="antidote_HigA"/>
    <property type="match status" value="1"/>
</dbReference>
<reference evidence="3 4" key="1">
    <citation type="journal article" date="2010" name="J. Bacteriol.">
        <title>Genome sequence of Lentisphaera araneosa HTCC2155T, the type species of the order Lentisphaerales in the phylum Lentisphaerae.</title>
        <authorList>
            <person name="Thrash J.C."/>
            <person name="Cho J.C."/>
            <person name="Vergin K.L."/>
            <person name="Morris R.M."/>
            <person name="Giovannoni S.J."/>
        </authorList>
    </citation>
    <scope>NUCLEOTIDE SEQUENCE [LARGE SCALE GENOMIC DNA]</scope>
    <source>
        <strain evidence="3 4">HTCC2155</strain>
    </source>
</reference>
<dbReference type="Pfam" id="PF01381">
    <property type="entry name" value="HTH_3"/>
    <property type="match status" value="1"/>
</dbReference>
<evidence type="ECO:0000313" key="3">
    <source>
        <dbReference type="EMBL" id="EDM25362.1"/>
    </source>
</evidence>
<dbReference type="InterPro" id="IPR001387">
    <property type="entry name" value="Cro/C1-type_HTH"/>
</dbReference>
<dbReference type="eggNOG" id="COG3093">
    <property type="taxonomic scope" value="Bacteria"/>
</dbReference>
<dbReference type="SUPFAM" id="SSF47413">
    <property type="entry name" value="lambda repressor-like DNA-binding domains"/>
    <property type="match status" value="1"/>
</dbReference>
<evidence type="ECO:0000313" key="4">
    <source>
        <dbReference type="Proteomes" id="UP000004947"/>
    </source>
</evidence>
<dbReference type="PANTHER" id="PTHR36924:SF1">
    <property type="entry name" value="ANTITOXIN HIGA-1"/>
    <property type="match status" value="1"/>
</dbReference>
<feature type="domain" description="HTH cro/C1-type" evidence="2">
    <location>
        <begin position="29"/>
        <end position="83"/>
    </location>
</feature>
<dbReference type="EMBL" id="ABCK01000031">
    <property type="protein sequence ID" value="EDM25362.1"/>
    <property type="molecule type" value="Genomic_DNA"/>
</dbReference>
<keyword evidence="1" id="KW-0238">DNA-binding</keyword>
<dbReference type="AlphaFoldDB" id="A6DSK9"/>
<dbReference type="InterPro" id="IPR013430">
    <property type="entry name" value="Toxin_antidote_HigA"/>
</dbReference>
<dbReference type="GO" id="GO:0003677">
    <property type="term" value="F:DNA binding"/>
    <property type="evidence" value="ECO:0007669"/>
    <property type="project" value="UniProtKB-KW"/>
</dbReference>
<comment type="caution">
    <text evidence="3">The sequence shown here is derived from an EMBL/GenBank/DDBJ whole genome shotgun (WGS) entry which is preliminary data.</text>
</comment>
<dbReference type="PANTHER" id="PTHR36924">
    <property type="entry name" value="ANTITOXIN HIGA-1"/>
    <property type="match status" value="1"/>
</dbReference>
<accession>A6DSK9</accession>
<evidence type="ECO:0000256" key="1">
    <source>
        <dbReference type="ARBA" id="ARBA00023125"/>
    </source>
</evidence>
<gene>
    <name evidence="3" type="ORF">LNTAR_21990</name>
</gene>
<dbReference type="OrthoDB" id="9793869at2"/>
<dbReference type="Proteomes" id="UP000004947">
    <property type="component" value="Unassembled WGS sequence"/>
</dbReference>
<sequence>MKTNLTNKEMCDWLVANGYPLTCHPGEILKDNLEDMNLSAYKVAKDLKLNRGTISGILNGSKKITVQTGVLLARYFDNSLAFWVNMQNGFELDFIEKSMTAELEQVPHAVAQ</sequence>
<evidence type="ECO:0000259" key="2">
    <source>
        <dbReference type="PROSITE" id="PS50943"/>
    </source>
</evidence>
<organism evidence="3 4">
    <name type="scientific">Lentisphaera araneosa HTCC2155</name>
    <dbReference type="NCBI Taxonomy" id="313628"/>
    <lineage>
        <taxon>Bacteria</taxon>
        <taxon>Pseudomonadati</taxon>
        <taxon>Lentisphaerota</taxon>
        <taxon>Lentisphaeria</taxon>
        <taxon>Lentisphaerales</taxon>
        <taxon>Lentisphaeraceae</taxon>
        <taxon>Lentisphaera</taxon>
    </lineage>
</organism>
<dbReference type="PROSITE" id="PS50943">
    <property type="entry name" value="HTH_CROC1"/>
    <property type="match status" value="1"/>
</dbReference>
<dbReference type="CDD" id="cd00093">
    <property type="entry name" value="HTH_XRE"/>
    <property type="match status" value="1"/>
</dbReference>
<dbReference type="RefSeq" id="WP_007280818.1">
    <property type="nucleotide sequence ID" value="NZ_ABCK01000031.1"/>
</dbReference>
<keyword evidence="4" id="KW-1185">Reference proteome</keyword>
<dbReference type="SMART" id="SM00530">
    <property type="entry name" value="HTH_XRE"/>
    <property type="match status" value="1"/>
</dbReference>
<protein>
    <submittedName>
        <fullName evidence="3">Plasmid maintenance system antidote protein</fullName>
    </submittedName>
</protein>
<proteinExistence type="predicted"/>
<dbReference type="Gene3D" id="1.10.260.40">
    <property type="entry name" value="lambda repressor-like DNA-binding domains"/>
    <property type="match status" value="1"/>
</dbReference>
<name>A6DSK9_9BACT</name>